<dbReference type="Proteomes" id="UP000789405">
    <property type="component" value="Unassembled WGS sequence"/>
</dbReference>
<sequence length="114" mass="12777">MEHLKATLIEIGEYSELAAEQFVNNIQQIIIQYGANYINTNIQSSSVEVVGVDHFLKDPSSVTSERAFSRAGFMVTHDKANLSEKTISSTILMHSWLLESQNEVSLLHILPETK</sequence>
<evidence type="ECO:0000313" key="1">
    <source>
        <dbReference type="EMBL" id="CAG8661626.1"/>
    </source>
</evidence>
<dbReference type="AlphaFoldDB" id="A0A9N9HAW1"/>
<protein>
    <submittedName>
        <fullName evidence="1">17114_t:CDS:1</fullName>
    </submittedName>
</protein>
<evidence type="ECO:0000313" key="2">
    <source>
        <dbReference type="Proteomes" id="UP000789405"/>
    </source>
</evidence>
<dbReference type="OrthoDB" id="2442417at2759"/>
<proteinExistence type="predicted"/>
<gene>
    <name evidence="1" type="ORF">DERYTH_LOCUS10746</name>
</gene>
<name>A0A9N9HAW1_9GLOM</name>
<keyword evidence="2" id="KW-1185">Reference proteome</keyword>
<reference evidence="1" key="1">
    <citation type="submission" date="2021-06" db="EMBL/GenBank/DDBJ databases">
        <authorList>
            <person name="Kallberg Y."/>
            <person name="Tangrot J."/>
            <person name="Rosling A."/>
        </authorList>
    </citation>
    <scope>NUCLEOTIDE SEQUENCE</scope>
    <source>
        <strain evidence="1">MA453B</strain>
    </source>
</reference>
<accession>A0A9N9HAW1</accession>
<organism evidence="1 2">
    <name type="scientific">Dentiscutata erythropus</name>
    <dbReference type="NCBI Taxonomy" id="1348616"/>
    <lineage>
        <taxon>Eukaryota</taxon>
        <taxon>Fungi</taxon>
        <taxon>Fungi incertae sedis</taxon>
        <taxon>Mucoromycota</taxon>
        <taxon>Glomeromycotina</taxon>
        <taxon>Glomeromycetes</taxon>
        <taxon>Diversisporales</taxon>
        <taxon>Gigasporaceae</taxon>
        <taxon>Dentiscutata</taxon>
    </lineage>
</organism>
<dbReference type="EMBL" id="CAJVPY010006380">
    <property type="protein sequence ID" value="CAG8661626.1"/>
    <property type="molecule type" value="Genomic_DNA"/>
</dbReference>
<comment type="caution">
    <text evidence="1">The sequence shown here is derived from an EMBL/GenBank/DDBJ whole genome shotgun (WGS) entry which is preliminary data.</text>
</comment>